<dbReference type="AlphaFoldDB" id="A0A699T7Y5"/>
<comment type="caution">
    <text evidence="2">The sequence shown here is derived from an EMBL/GenBank/DDBJ whole genome shotgun (WGS) entry which is preliminary data.</text>
</comment>
<evidence type="ECO:0000256" key="1">
    <source>
        <dbReference type="SAM" id="MobiDB-lite"/>
    </source>
</evidence>
<sequence>SNLSANMWKQSLQGILNGCREHSMIQNQYGTPRGSPREFREAMPARRSEQP</sequence>
<reference evidence="2" key="1">
    <citation type="journal article" date="2019" name="Sci. Rep.">
        <title>Draft genome of Tanacetum cinerariifolium, the natural source of mosquito coil.</title>
        <authorList>
            <person name="Yamashiro T."/>
            <person name="Shiraishi A."/>
            <person name="Satake H."/>
            <person name="Nakayama K."/>
        </authorList>
    </citation>
    <scope>NUCLEOTIDE SEQUENCE</scope>
</reference>
<feature type="compositionally biased region" description="Basic and acidic residues" evidence="1">
    <location>
        <begin position="35"/>
        <end position="51"/>
    </location>
</feature>
<evidence type="ECO:0000313" key="2">
    <source>
        <dbReference type="EMBL" id="GFD06307.1"/>
    </source>
</evidence>
<feature type="region of interest" description="Disordered" evidence="1">
    <location>
        <begin position="26"/>
        <end position="51"/>
    </location>
</feature>
<accession>A0A699T7Y5</accession>
<gene>
    <name evidence="2" type="ORF">Tci_878276</name>
</gene>
<proteinExistence type="predicted"/>
<feature type="non-terminal residue" evidence="2">
    <location>
        <position position="1"/>
    </location>
</feature>
<dbReference type="EMBL" id="BKCJ011223978">
    <property type="protein sequence ID" value="GFD06307.1"/>
    <property type="molecule type" value="Genomic_DNA"/>
</dbReference>
<protein>
    <submittedName>
        <fullName evidence="2">Uncharacterized protein</fullName>
    </submittedName>
</protein>
<organism evidence="2">
    <name type="scientific">Tanacetum cinerariifolium</name>
    <name type="common">Dalmatian daisy</name>
    <name type="synonym">Chrysanthemum cinerariifolium</name>
    <dbReference type="NCBI Taxonomy" id="118510"/>
    <lineage>
        <taxon>Eukaryota</taxon>
        <taxon>Viridiplantae</taxon>
        <taxon>Streptophyta</taxon>
        <taxon>Embryophyta</taxon>
        <taxon>Tracheophyta</taxon>
        <taxon>Spermatophyta</taxon>
        <taxon>Magnoliopsida</taxon>
        <taxon>eudicotyledons</taxon>
        <taxon>Gunneridae</taxon>
        <taxon>Pentapetalae</taxon>
        <taxon>asterids</taxon>
        <taxon>campanulids</taxon>
        <taxon>Asterales</taxon>
        <taxon>Asteraceae</taxon>
        <taxon>Asteroideae</taxon>
        <taxon>Anthemideae</taxon>
        <taxon>Anthemidinae</taxon>
        <taxon>Tanacetum</taxon>
    </lineage>
</organism>
<name>A0A699T7Y5_TANCI</name>